<evidence type="ECO:0000313" key="4">
    <source>
        <dbReference type="EMBL" id="NSF74111.1"/>
    </source>
</evidence>
<dbReference type="InterPro" id="IPR032834">
    <property type="entry name" value="NatK-like_C"/>
</dbReference>
<keyword evidence="2" id="KW-0812">Transmembrane</keyword>
<dbReference type="SUPFAM" id="SSF55874">
    <property type="entry name" value="ATPase domain of HSP90 chaperone/DNA topoisomerase II/histidine kinase"/>
    <property type="match status" value="1"/>
</dbReference>
<comment type="caution">
    <text evidence="4">The sequence shown here is derived from an EMBL/GenBank/DDBJ whole genome shotgun (WGS) entry which is preliminary data.</text>
</comment>
<feature type="transmembrane region" description="Helical" evidence="2">
    <location>
        <begin position="6"/>
        <end position="23"/>
    </location>
</feature>
<evidence type="ECO:0000313" key="5">
    <source>
        <dbReference type="Proteomes" id="UP000822152"/>
    </source>
</evidence>
<reference evidence="4 5" key="1">
    <citation type="journal article" date="2020" name="Cell Host Microbe">
        <title>Functional and Genomic Variation between Human-Derived Isolates of Lachnospiraceae Reveals Inter- and Intra-Species Diversity.</title>
        <authorList>
            <person name="Sorbara M.T."/>
            <person name="Littmann E.R."/>
            <person name="Fontana E."/>
            <person name="Moody T.U."/>
            <person name="Kohout C.E."/>
            <person name="Gjonbalaj M."/>
            <person name="Eaton V."/>
            <person name="Seok R."/>
            <person name="Leiner I.M."/>
            <person name="Pamer E.G."/>
        </authorList>
    </citation>
    <scope>NUCLEOTIDE SEQUENCE [LARGE SCALE GENOMIC DNA]</scope>
    <source>
        <strain evidence="4 5">MSK.20.11</strain>
    </source>
</reference>
<dbReference type="PANTHER" id="PTHR40448">
    <property type="entry name" value="TWO-COMPONENT SENSOR HISTIDINE KINASE"/>
    <property type="match status" value="1"/>
</dbReference>
<dbReference type="EMBL" id="JAAIPF010000020">
    <property type="protein sequence ID" value="NSF74111.1"/>
    <property type="molecule type" value="Genomic_DNA"/>
</dbReference>
<organism evidence="4 5">
    <name type="scientific">Blautia wexlerae</name>
    <dbReference type="NCBI Taxonomy" id="418240"/>
    <lineage>
        <taxon>Bacteria</taxon>
        <taxon>Bacillati</taxon>
        <taxon>Bacillota</taxon>
        <taxon>Clostridia</taxon>
        <taxon>Lachnospirales</taxon>
        <taxon>Lachnospiraceae</taxon>
        <taxon>Blautia</taxon>
    </lineage>
</organism>
<sequence>MLMVLLYGIATFAETGIGIWMFGKMFPRRESVSNSWVARIILWTLLILTTYTMHRAYGKEYIYEKYFFICIYLVIIILNVAVYKYGIFFRIDEKTMKVILFIYISAMLTWQYWVSYLSFLTVILANVYLPFFLIIFYKCDFFQAYLWEVLYLTNLGFMKIVYMFITGLIKERRMYDFVFSKSMHFYSGGVYLILICMVVLCLQKSFRIETWLSEFLKYHKKVLLFGLVSECIVLYLLLTMNWGYVQNKDLIIGLVAVSGIILLLLFVLAYFFAKSIDTEKNILKIRNNIIVKQYEELNENIKKYKCLLHDEKHMLNYIEECIRTGNLEEIQNVIRKNRDKFAEQYYYTGVNVLDNIIAIAKRKMDDANIVFYAEIDVTDIVIEQLDFIILLENLFDNAIESAVKCEKERKIFLNIENVNSVFILKIWNTSCKFPHVKKDRFITDKDDSNVHGWGVESVKSIVNKYNGNIEFKYDETFFEVDIII</sequence>
<dbReference type="InterPro" id="IPR036890">
    <property type="entry name" value="HATPase_C_sf"/>
</dbReference>
<feature type="domain" description="Sensor histidine kinase NatK-like C-terminal" evidence="3">
    <location>
        <begin position="383"/>
        <end position="484"/>
    </location>
</feature>
<feature type="transmembrane region" description="Helical" evidence="2">
    <location>
        <begin position="35"/>
        <end position="54"/>
    </location>
</feature>
<feature type="transmembrane region" description="Helical" evidence="2">
    <location>
        <begin position="144"/>
        <end position="165"/>
    </location>
</feature>
<name>A0ABX2GR04_9FIRM</name>
<dbReference type="PANTHER" id="PTHR40448:SF1">
    <property type="entry name" value="TWO-COMPONENT SENSOR HISTIDINE KINASE"/>
    <property type="match status" value="1"/>
</dbReference>
<evidence type="ECO:0000259" key="3">
    <source>
        <dbReference type="Pfam" id="PF14501"/>
    </source>
</evidence>
<gene>
    <name evidence="4" type="ORF">G4952_09840</name>
</gene>
<feature type="transmembrane region" description="Helical" evidence="2">
    <location>
        <begin position="95"/>
        <end position="113"/>
    </location>
</feature>
<feature type="transmembrane region" description="Helical" evidence="2">
    <location>
        <begin position="250"/>
        <end position="273"/>
    </location>
</feature>
<proteinExistence type="predicted"/>
<dbReference type="RefSeq" id="WP_173743566.1">
    <property type="nucleotide sequence ID" value="NZ_JAAIPF010000020.1"/>
</dbReference>
<feature type="transmembrane region" description="Helical" evidence="2">
    <location>
        <begin position="66"/>
        <end position="83"/>
    </location>
</feature>
<dbReference type="Pfam" id="PF14501">
    <property type="entry name" value="HATPase_c_5"/>
    <property type="match status" value="1"/>
</dbReference>
<keyword evidence="2" id="KW-1133">Transmembrane helix</keyword>
<feature type="transmembrane region" description="Helical" evidence="2">
    <location>
        <begin position="222"/>
        <end position="244"/>
    </location>
</feature>
<feature type="transmembrane region" description="Helical" evidence="2">
    <location>
        <begin position="185"/>
        <end position="202"/>
    </location>
</feature>
<accession>A0ABX2GR04</accession>
<keyword evidence="1" id="KW-0175">Coiled coil</keyword>
<feature type="transmembrane region" description="Helical" evidence="2">
    <location>
        <begin position="119"/>
        <end position="137"/>
    </location>
</feature>
<dbReference type="Gene3D" id="3.30.565.10">
    <property type="entry name" value="Histidine kinase-like ATPase, C-terminal domain"/>
    <property type="match status" value="1"/>
</dbReference>
<protein>
    <submittedName>
        <fullName evidence="4">GHKL domain-containing protein</fullName>
    </submittedName>
</protein>
<evidence type="ECO:0000256" key="1">
    <source>
        <dbReference type="SAM" id="Coils"/>
    </source>
</evidence>
<feature type="coiled-coil region" evidence="1">
    <location>
        <begin position="287"/>
        <end position="314"/>
    </location>
</feature>
<dbReference type="Proteomes" id="UP000822152">
    <property type="component" value="Unassembled WGS sequence"/>
</dbReference>
<evidence type="ECO:0000256" key="2">
    <source>
        <dbReference type="SAM" id="Phobius"/>
    </source>
</evidence>
<keyword evidence="2" id="KW-0472">Membrane</keyword>
<keyword evidence="5" id="KW-1185">Reference proteome</keyword>